<protein>
    <submittedName>
        <fullName evidence="2">Uncharacterized protein</fullName>
    </submittedName>
</protein>
<keyword evidence="1" id="KW-1133">Transmembrane helix</keyword>
<dbReference type="Proteomes" id="UP000586722">
    <property type="component" value="Unassembled WGS sequence"/>
</dbReference>
<proteinExistence type="predicted"/>
<evidence type="ECO:0000256" key="1">
    <source>
        <dbReference type="SAM" id="Phobius"/>
    </source>
</evidence>
<gene>
    <name evidence="2" type="ORF">GWI72_07640</name>
</gene>
<sequence length="69" mass="7225">MAAQDELKAVFAELDRSTDRALAGLARVRSDARLERPQLPSPLVPMIAEGGLVLALAATLVHLGFSGGN</sequence>
<feature type="transmembrane region" description="Helical" evidence="1">
    <location>
        <begin position="43"/>
        <end position="65"/>
    </location>
</feature>
<keyword evidence="1" id="KW-0812">Transmembrane</keyword>
<evidence type="ECO:0000313" key="2">
    <source>
        <dbReference type="EMBL" id="NBN78135.1"/>
    </source>
</evidence>
<name>A0A7X5J9B2_9HYPH</name>
<keyword evidence="1" id="KW-0472">Membrane</keyword>
<evidence type="ECO:0000313" key="3">
    <source>
        <dbReference type="Proteomes" id="UP000586722"/>
    </source>
</evidence>
<accession>A0A7X5J9B2</accession>
<keyword evidence="3" id="KW-1185">Reference proteome</keyword>
<dbReference type="AlphaFoldDB" id="A0A7X5J9B2"/>
<dbReference type="RefSeq" id="WP_161708274.1">
    <property type="nucleotide sequence ID" value="NZ_JAABLQ010000001.1"/>
</dbReference>
<comment type="caution">
    <text evidence="2">The sequence shown here is derived from an EMBL/GenBank/DDBJ whole genome shotgun (WGS) entry which is preliminary data.</text>
</comment>
<organism evidence="2 3">
    <name type="scientific">Pannonibacter tanglangensis</name>
    <dbReference type="NCBI Taxonomy" id="2750084"/>
    <lineage>
        <taxon>Bacteria</taxon>
        <taxon>Pseudomonadati</taxon>
        <taxon>Pseudomonadota</taxon>
        <taxon>Alphaproteobacteria</taxon>
        <taxon>Hyphomicrobiales</taxon>
        <taxon>Stappiaceae</taxon>
        <taxon>Pannonibacter</taxon>
    </lineage>
</organism>
<dbReference type="EMBL" id="JAABLQ010000001">
    <property type="protein sequence ID" value="NBN78135.1"/>
    <property type="molecule type" value="Genomic_DNA"/>
</dbReference>
<reference evidence="3" key="1">
    <citation type="submission" date="2020-01" db="EMBL/GenBank/DDBJ databases">
        <authorList>
            <person name="Fang Y."/>
            <person name="Sun R."/>
            <person name="Nie L."/>
            <person name="He J."/>
            <person name="Hao L."/>
            <person name="Wang L."/>
            <person name="Su S."/>
            <person name="Lv E."/>
            <person name="Zhang Z."/>
            <person name="Xie R."/>
            <person name="Liu H."/>
        </authorList>
    </citation>
    <scope>NUCLEOTIDE SEQUENCE [LARGE SCALE GENOMIC DNA]</scope>
    <source>
        <strain evidence="3">XCT-53</strain>
    </source>
</reference>